<evidence type="ECO:0000313" key="4">
    <source>
        <dbReference type="Proteomes" id="UP000277864"/>
    </source>
</evidence>
<dbReference type="InterPro" id="IPR027417">
    <property type="entry name" value="P-loop_NTPase"/>
</dbReference>
<dbReference type="NCBIfam" id="TIGR00345">
    <property type="entry name" value="GET3_arsA_TRC40"/>
    <property type="match status" value="1"/>
</dbReference>
<dbReference type="GO" id="GO:0015446">
    <property type="term" value="F:ATPase-coupled arsenite transmembrane transporter activity"/>
    <property type="evidence" value="ECO:0007669"/>
    <property type="project" value="InterPro"/>
</dbReference>
<comment type="similarity">
    <text evidence="1">Belongs to the arsA ATPase family.</text>
</comment>
<feature type="domain" description="AAA+ ATPase" evidence="2">
    <location>
        <begin position="15"/>
        <end position="236"/>
    </location>
</feature>
<dbReference type="AlphaFoldDB" id="A0A429Z8C1"/>
<dbReference type="GO" id="GO:0005524">
    <property type="term" value="F:ATP binding"/>
    <property type="evidence" value="ECO:0007669"/>
    <property type="project" value="InterPro"/>
</dbReference>
<accession>A0A429Z8C1</accession>
<dbReference type="InterPro" id="IPR003593">
    <property type="entry name" value="AAA+_ATPase"/>
</dbReference>
<feature type="domain" description="AAA+ ATPase" evidence="2">
    <location>
        <begin position="328"/>
        <end position="522"/>
    </location>
</feature>
<dbReference type="InterPro" id="IPR027541">
    <property type="entry name" value="Ars_ATPase"/>
</dbReference>
<dbReference type="SMART" id="SM00382">
    <property type="entry name" value="AAA"/>
    <property type="match status" value="2"/>
</dbReference>
<evidence type="ECO:0000256" key="1">
    <source>
        <dbReference type="ARBA" id="ARBA00011040"/>
    </source>
</evidence>
<sequence length="573" mass="64405">MLKEVDLFNPSKLTLTQYLFFTGKGGVGKTTTACATAVKFASEGKKVLLVSTDPASNLQDVFEVELSNKYKPLTEIPNLSVANFDPISAAAEYMESVVAPYRGILPDSAIANMEEQLSGSCTVEIAAFNEFANLLTDQVVNREFDYIIFDTAPTGHTLRMLQLPAAWDNFLDENTTGTSCLGQLSGLGEQRETYKQAVDTLRDSSKTTLILVSHPKKASFIEASRASQELQELKINNQLLVINGLLPEADDEVSTLIYKQQHQDIKQRPHHLKQFKTYHIPLRAYNVTGLDKLRILLDNEQPKVTANVMIKENYPEISVLINELDKKNTKIIFTMGKGGVGKTSIAIEIANELAQRGKQVRLATTDPADHLHLFAHHDNISISHIDENKELEDYTNEVLDKARQNLSEEELAYVEEDLKSPCTQEIAVFRRFAEIVAYGEQDDVVVIDTAPTGHTLLLLESSQNYAKEVEKTSGEVPETITQLLPRLQNHNETEVIMVTLPETTPIYESMRLDKDLDRAKIAHNWWIVNQSMFATHTTNELLQVRAMNEVEWMDKVATLSNGQFVVKQWKPEK</sequence>
<dbReference type="PIRSF" id="PIRSF001327">
    <property type="entry name" value="Arsenical_pump-driving_ATPase"/>
    <property type="match status" value="1"/>
</dbReference>
<dbReference type="NCBIfam" id="TIGR04291">
    <property type="entry name" value="arsen_driv_ArsA"/>
    <property type="match status" value="1"/>
</dbReference>
<evidence type="ECO:0000313" key="3">
    <source>
        <dbReference type="EMBL" id="RST89875.1"/>
    </source>
</evidence>
<dbReference type="InterPro" id="IPR016300">
    <property type="entry name" value="ATPase_ArsA/GET3"/>
</dbReference>
<dbReference type="EMBL" id="PXZH01000001">
    <property type="protein sequence ID" value="RST89875.1"/>
    <property type="molecule type" value="Genomic_DNA"/>
</dbReference>
<protein>
    <submittedName>
        <fullName evidence="3">Arsenical pump-driving ATPase</fullName>
    </submittedName>
</protein>
<dbReference type="PANTHER" id="PTHR10803">
    <property type="entry name" value="ARSENICAL PUMP-DRIVING ATPASE ARSENITE-TRANSLOCATING ATPASE"/>
    <property type="match status" value="1"/>
</dbReference>
<name>A0A429Z8C1_9ENTE</name>
<evidence type="ECO:0000259" key="2">
    <source>
        <dbReference type="SMART" id="SM00382"/>
    </source>
</evidence>
<dbReference type="Pfam" id="PF02374">
    <property type="entry name" value="ArsA_ATPase"/>
    <property type="match status" value="3"/>
</dbReference>
<proteinExistence type="inferred from homology"/>
<dbReference type="Proteomes" id="UP000277864">
    <property type="component" value="Unassembled WGS sequence"/>
</dbReference>
<dbReference type="PANTHER" id="PTHR10803:SF3">
    <property type="entry name" value="ATPASE GET3"/>
    <property type="match status" value="1"/>
</dbReference>
<dbReference type="CDD" id="cd02035">
    <property type="entry name" value="ArsA"/>
    <property type="match status" value="2"/>
</dbReference>
<dbReference type="RefSeq" id="WP_125942487.1">
    <property type="nucleotide sequence ID" value="NZ_PXZH01000001.1"/>
</dbReference>
<comment type="caution">
    <text evidence="3">The sequence shown here is derived from an EMBL/GenBank/DDBJ whole genome shotgun (WGS) entry which is preliminary data.</text>
</comment>
<dbReference type="GO" id="GO:0016887">
    <property type="term" value="F:ATP hydrolysis activity"/>
    <property type="evidence" value="ECO:0007669"/>
    <property type="project" value="InterPro"/>
</dbReference>
<gene>
    <name evidence="3" type="primary">arsA</name>
    <name evidence="3" type="ORF">C7P63_02000</name>
</gene>
<dbReference type="Gene3D" id="3.40.50.300">
    <property type="entry name" value="P-loop containing nucleotide triphosphate hydrolases"/>
    <property type="match status" value="2"/>
</dbReference>
<keyword evidence="4" id="KW-1185">Reference proteome</keyword>
<reference evidence="3 4" key="1">
    <citation type="submission" date="2018-03" db="EMBL/GenBank/DDBJ databases">
        <authorList>
            <person name="Gulvik C.A."/>
        </authorList>
    </citation>
    <scope>NUCLEOTIDE SEQUENCE [LARGE SCALE GENOMIC DNA]</scope>
    <source>
        <strain evidence="3 4">JCM 31581</strain>
    </source>
</reference>
<dbReference type="InterPro" id="IPR025723">
    <property type="entry name" value="ArsA/GET3_ATPase-like"/>
</dbReference>
<organism evidence="3 4">
    <name type="scientific">Vagococcus humatus</name>
    <dbReference type="NCBI Taxonomy" id="1889241"/>
    <lineage>
        <taxon>Bacteria</taxon>
        <taxon>Bacillati</taxon>
        <taxon>Bacillota</taxon>
        <taxon>Bacilli</taxon>
        <taxon>Lactobacillales</taxon>
        <taxon>Enterococcaceae</taxon>
        <taxon>Vagococcus</taxon>
    </lineage>
</organism>
<dbReference type="OrthoDB" id="9780677at2"/>
<dbReference type="SUPFAM" id="SSF52540">
    <property type="entry name" value="P-loop containing nucleoside triphosphate hydrolases"/>
    <property type="match status" value="2"/>
</dbReference>